<evidence type="ECO:0000313" key="2">
    <source>
        <dbReference type="Proteomes" id="UP000683246"/>
    </source>
</evidence>
<dbReference type="AlphaFoldDB" id="A0A8J8MK02"/>
<evidence type="ECO:0008006" key="3">
    <source>
        <dbReference type="Google" id="ProtNLM"/>
    </source>
</evidence>
<name>A0A8J8MK02_9FIRM</name>
<sequence>MTLLKGVYQATKKNGTIYYRASITYKSKHISLGSYDTETVAHDAYQEAYDLLNGSMPIPSYGLDSLLSFEKWVILINYRDNGHYIKNPIYLHKYYFSYYLNQTTELIFDVDDLFYYSHHKIFRKNGYLFVNDYGMQVNILSRYGIKNFAVKGKDYYFKDGDASNFRYHNIHVVNPYYGVEKIEKNARPAYIAKINLRGYYKIGTYTSDTEAAIAYNKAVDFVLNHGITTKNFTKNYLTELNTAQYLALYQNISISPHILSLKKNVI</sequence>
<dbReference type="Proteomes" id="UP000683246">
    <property type="component" value="Chromosome"/>
</dbReference>
<gene>
    <name evidence="1" type="ORF">HZI73_11335</name>
</gene>
<protein>
    <recommendedName>
        <fullName evidence="3">AP2/ERF domain-containing protein</fullName>
    </recommendedName>
</protein>
<dbReference type="RefSeq" id="WP_212698341.1">
    <property type="nucleotide sequence ID" value="NZ_CP058649.1"/>
</dbReference>
<evidence type="ECO:0000313" key="1">
    <source>
        <dbReference type="EMBL" id="QUI22846.1"/>
    </source>
</evidence>
<proteinExistence type="predicted"/>
<reference evidence="1" key="1">
    <citation type="submission" date="2020-07" db="EMBL/GenBank/DDBJ databases">
        <title>Vallitalea pronyensis genome.</title>
        <authorList>
            <person name="Postec A."/>
        </authorList>
    </citation>
    <scope>NUCLEOTIDE SEQUENCE</scope>
    <source>
        <strain evidence="1">FatNI3</strain>
    </source>
</reference>
<dbReference type="EMBL" id="CP058649">
    <property type="protein sequence ID" value="QUI22846.1"/>
    <property type="molecule type" value="Genomic_DNA"/>
</dbReference>
<keyword evidence="2" id="KW-1185">Reference proteome</keyword>
<organism evidence="1 2">
    <name type="scientific">Vallitalea pronyensis</name>
    <dbReference type="NCBI Taxonomy" id="1348613"/>
    <lineage>
        <taxon>Bacteria</taxon>
        <taxon>Bacillati</taxon>
        <taxon>Bacillota</taxon>
        <taxon>Clostridia</taxon>
        <taxon>Lachnospirales</taxon>
        <taxon>Vallitaleaceae</taxon>
        <taxon>Vallitalea</taxon>
    </lineage>
</organism>
<accession>A0A8J8MK02</accession>
<dbReference type="KEGG" id="vpy:HZI73_11335"/>